<evidence type="ECO:0000313" key="3">
    <source>
        <dbReference type="Proteomes" id="UP001596233"/>
    </source>
</evidence>
<dbReference type="RefSeq" id="WP_379237637.1">
    <property type="nucleotide sequence ID" value="NZ_JBHSTE010000007.1"/>
</dbReference>
<evidence type="ECO:0000259" key="1">
    <source>
        <dbReference type="PROSITE" id="PS50880"/>
    </source>
</evidence>
<dbReference type="Proteomes" id="UP001596233">
    <property type="component" value="Unassembled WGS sequence"/>
</dbReference>
<dbReference type="EMBL" id="JBHSTE010000007">
    <property type="protein sequence ID" value="MFC6334775.1"/>
    <property type="molecule type" value="Genomic_DNA"/>
</dbReference>
<reference evidence="3" key="1">
    <citation type="journal article" date="2019" name="Int. J. Syst. Evol. Microbiol.">
        <title>The Global Catalogue of Microorganisms (GCM) 10K type strain sequencing project: providing services to taxonomists for standard genome sequencing and annotation.</title>
        <authorList>
            <consortium name="The Broad Institute Genomics Platform"/>
            <consortium name="The Broad Institute Genome Sequencing Center for Infectious Disease"/>
            <person name="Wu L."/>
            <person name="Ma J."/>
        </authorList>
    </citation>
    <scope>NUCLEOTIDE SEQUENCE [LARGE SCALE GENOMIC DNA]</scope>
    <source>
        <strain evidence="3">PCU 280</strain>
    </source>
</reference>
<organism evidence="2 3">
    <name type="scientific">Paenibacillus septentrionalis</name>
    <dbReference type="NCBI Taxonomy" id="429342"/>
    <lineage>
        <taxon>Bacteria</taxon>
        <taxon>Bacillati</taxon>
        <taxon>Bacillota</taxon>
        <taxon>Bacilli</taxon>
        <taxon>Bacillales</taxon>
        <taxon>Paenibacillaceae</taxon>
        <taxon>Paenibacillus</taxon>
    </lineage>
</organism>
<sequence length="122" mass="13917">MRVSIIVEGKHDRSKLQQVLTDDVHIVCTFGTPGTKQLQSIAHELRHDEVFVFTDNDSSGRRIRGMLRELFPDAVHIYTKRGYNGVEGTPLDYLALQLEKAGLEEFVIFPVDPASTWQKDEF</sequence>
<dbReference type="SMART" id="SM00493">
    <property type="entry name" value="TOPRIM"/>
    <property type="match status" value="1"/>
</dbReference>
<protein>
    <submittedName>
        <fullName evidence="2">Toprim domain-containing protein</fullName>
    </submittedName>
</protein>
<gene>
    <name evidence="2" type="ORF">ACFP56_19250</name>
</gene>
<dbReference type="InterPro" id="IPR006171">
    <property type="entry name" value="TOPRIM_dom"/>
</dbReference>
<proteinExistence type="predicted"/>
<dbReference type="Gene3D" id="3.40.1360.10">
    <property type="match status" value="1"/>
</dbReference>
<dbReference type="PROSITE" id="PS50880">
    <property type="entry name" value="TOPRIM"/>
    <property type="match status" value="1"/>
</dbReference>
<feature type="domain" description="Toprim" evidence="1">
    <location>
        <begin position="2"/>
        <end position="86"/>
    </location>
</feature>
<keyword evidence="3" id="KW-1185">Reference proteome</keyword>
<comment type="caution">
    <text evidence="2">The sequence shown here is derived from an EMBL/GenBank/DDBJ whole genome shotgun (WGS) entry which is preliminary data.</text>
</comment>
<name>A0ABW1VB91_9BACL</name>
<dbReference type="Pfam" id="PF01751">
    <property type="entry name" value="Toprim"/>
    <property type="match status" value="1"/>
</dbReference>
<dbReference type="PANTHER" id="PTHR39156">
    <property type="entry name" value="RIBONUCLEASE M5"/>
    <property type="match status" value="1"/>
</dbReference>
<accession>A0ABW1VB91</accession>
<dbReference type="PANTHER" id="PTHR39156:SF2">
    <property type="entry name" value="DNA PRIMASE (BACTERIAL TYPE) AND SMALL PRIMASE-LIKE PROTEINS"/>
    <property type="match status" value="1"/>
</dbReference>
<evidence type="ECO:0000313" key="2">
    <source>
        <dbReference type="EMBL" id="MFC6334775.1"/>
    </source>
</evidence>
<dbReference type="SUPFAM" id="SSF110455">
    <property type="entry name" value="Toprim domain"/>
    <property type="match status" value="1"/>
</dbReference>